<keyword evidence="2" id="KW-1185">Reference proteome</keyword>
<sequence>MNTLPSVRPTAVPSPETDNATAVMSPLAVDALQLAQFIKNLGVSVFNASELNATMSRGGSGNETSLTRLVTGISMALQDLLSRSRGEDVPPYQYTLPDNGTELVLLMGALKSVELGVLMSLAEALPPTDTSATILLSSIASVAARQNALLHSYGNAGASTESFETPASGVWAYNFALEYTQPGSCALELPLAILPRFTMNSKPAGYARPGTNVTFGWDAAGMRLVDPPSFTPLMPLGDGLGTTSVPLGLSGTAFAVLTAQPGLTGINELTEATLAGPVVLRLTP</sequence>
<dbReference type="EMBL" id="ML977013">
    <property type="protein sequence ID" value="KAF1952098.1"/>
    <property type="molecule type" value="Genomic_DNA"/>
</dbReference>
<dbReference type="OrthoDB" id="1001765at2759"/>
<dbReference type="AlphaFoldDB" id="A0A6A5TI96"/>
<evidence type="ECO:0000313" key="1">
    <source>
        <dbReference type="EMBL" id="KAF1952098.1"/>
    </source>
</evidence>
<dbReference type="Proteomes" id="UP000800035">
    <property type="component" value="Unassembled WGS sequence"/>
</dbReference>
<name>A0A6A5TI96_9PLEO</name>
<evidence type="ECO:0000313" key="2">
    <source>
        <dbReference type="Proteomes" id="UP000800035"/>
    </source>
</evidence>
<gene>
    <name evidence="1" type="ORF">CC80DRAFT_508435</name>
</gene>
<proteinExistence type="predicted"/>
<accession>A0A6A5TI96</accession>
<reference evidence="1" key="1">
    <citation type="journal article" date="2020" name="Stud. Mycol.">
        <title>101 Dothideomycetes genomes: a test case for predicting lifestyles and emergence of pathogens.</title>
        <authorList>
            <person name="Haridas S."/>
            <person name="Albert R."/>
            <person name="Binder M."/>
            <person name="Bloem J."/>
            <person name="Labutti K."/>
            <person name="Salamov A."/>
            <person name="Andreopoulos B."/>
            <person name="Baker S."/>
            <person name="Barry K."/>
            <person name="Bills G."/>
            <person name="Bluhm B."/>
            <person name="Cannon C."/>
            <person name="Castanera R."/>
            <person name="Culley D."/>
            <person name="Daum C."/>
            <person name="Ezra D."/>
            <person name="Gonzalez J."/>
            <person name="Henrissat B."/>
            <person name="Kuo A."/>
            <person name="Liang C."/>
            <person name="Lipzen A."/>
            <person name="Lutzoni F."/>
            <person name="Magnuson J."/>
            <person name="Mondo S."/>
            <person name="Nolan M."/>
            <person name="Ohm R."/>
            <person name="Pangilinan J."/>
            <person name="Park H.-J."/>
            <person name="Ramirez L."/>
            <person name="Alfaro M."/>
            <person name="Sun H."/>
            <person name="Tritt A."/>
            <person name="Yoshinaga Y."/>
            <person name="Zwiers L.-H."/>
            <person name="Turgeon B."/>
            <person name="Goodwin S."/>
            <person name="Spatafora J."/>
            <person name="Crous P."/>
            <person name="Grigoriev I."/>
        </authorList>
    </citation>
    <scope>NUCLEOTIDE SEQUENCE</scope>
    <source>
        <strain evidence="1">CBS 675.92</strain>
    </source>
</reference>
<protein>
    <submittedName>
        <fullName evidence="1">Uncharacterized protein</fullName>
    </submittedName>
</protein>
<organism evidence="1 2">
    <name type="scientific">Byssothecium circinans</name>
    <dbReference type="NCBI Taxonomy" id="147558"/>
    <lineage>
        <taxon>Eukaryota</taxon>
        <taxon>Fungi</taxon>
        <taxon>Dikarya</taxon>
        <taxon>Ascomycota</taxon>
        <taxon>Pezizomycotina</taxon>
        <taxon>Dothideomycetes</taxon>
        <taxon>Pleosporomycetidae</taxon>
        <taxon>Pleosporales</taxon>
        <taxon>Massarineae</taxon>
        <taxon>Massarinaceae</taxon>
        <taxon>Byssothecium</taxon>
    </lineage>
</organism>